<dbReference type="NCBIfam" id="TIGR01643">
    <property type="entry name" value="YD_repeat_2x"/>
    <property type="match status" value="2"/>
</dbReference>
<dbReference type="GO" id="GO:0005737">
    <property type="term" value="C:cytoplasm"/>
    <property type="evidence" value="ECO:0007669"/>
    <property type="project" value="InterPro"/>
</dbReference>
<dbReference type="OrthoDB" id="7059642at2"/>
<feature type="transmembrane region" description="Helical" evidence="5">
    <location>
        <begin position="1923"/>
        <end position="1942"/>
    </location>
</feature>
<dbReference type="InterPro" id="IPR050708">
    <property type="entry name" value="T6SS_VgrG/RHS"/>
</dbReference>
<dbReference type="InterPro" id="IPR022385">
    <property type="entry name" value="Rhs_assc_core"/>
</dbReference>
<protein>
    <recommendedName>
        <fullName evidence="6">Insecticide toxin TcdB middle/N-terminal domain-containing protein</fullName>
    </recommendedName>
</protein>
<accession>A0A545TQE6</accession>
<evidence type="ECO:0000313" key="8">
    <source>
        <dbReference type="Proteomes" id="UP000319732"/>
    </source>
</evidence>
<dbReference type="SUPFAM" id="SSF69318">
    <property type="entry name" value="Integrin alpha N-terminal domain"/>
    <property type="match status" value="1"/>
</dbReference>
<dbReference type="InterPro" id="IPR003284">
    <property type="entry name" value="Sal_SpvB"/>
</dbReference>
<reference evidence="7 8" key="1">
    <citation type="submission" date="2019-06" db="EMBL/GenBank/DDBJ databases">
        <title>Whole genome sequence for Cellvibrionaceae sp. R142.</title>
        <authorList>
            <person name="Wang G."/>
        </authorList>
    </citation>
    <scope>NUCLEOTIDE SEQUENCE [LARGE SCALE GENOMIC DNA]</scope>
    <source>
        <strain evidence="7 8">R142</strain>
    </source>
</reference>
<keyword evidence="4" id="KW-0843">Virulence</keyword>
<comment type="subcellular location">
    <subcellularLocation>
        <location evidence="1">Secreted</location>
    </subcellularLocation>
</comment>
<dbReference type="GO" id="GO:0005576">
    <property type="term" value="C:extracellular region"/>
    <property type="evidence" value="ECO:0007669"/>
    <property type="project" value="UniProtKB-SubCell"/>
</dbReference>
<feature type="transmembrane region" description="Helical" evidence="5">
    <location>
        <begin position="1851"/>
        <end position="1875"/>
    </location>
</feature>
<dbReference type="Pfam" id="PF13517">
    <property type="entry name" value="FG-GAP_3"/>
    <property type="match status" value="1"/>
</dbReference>
<dbReference type="NCBIfam" id="TIGR03696">
    <property type="entry name" value="Rhs_assc_core"/>
    <property type="match status" value="1"/>
</dbReference>
<dbReference type="InterPro" id="IPR006530">
    <property type="entry name" value="YD"/>
</dbReference>
<dbReference type="InterPro" id="IPR028994">
    <property type="entry name" value="Integrin_alpha_N"/>
</dbReference>
<evidence type="ECO:0000256" key="2">
    <source>
        <dbReference type="ARBA" id="ARBA00022525"/>
    </source>
</evidence>
<name>A0A545TQE6_9GAMM</name>
<keyword evidence="8" id="KW-1185">Reference proteome</keyword>
<dbReference type="Pfam" id="PF05593">
    <property type="entry name" value="RHS_repeat"/>
    <property type="match status" value="2"/>
</dbReference>
<keyword evidence="5" id="KW-1133">Transmembrane helix</keyword>
<organism evidence="7 8">
    <name type="scientific">Exilibacterium tricleocarpae</name>
    <dbReference type="NCBI Taxonomy" id="2591008"/>
    <lineage>
        <taxon>Bacteria</taxon>
        <taxon>Pseudomonadati</taxon>
        <taxon>Pseudomonadota</taxon>
        <taxon>Gammaproteobacteria</taxon>
        <taxon>Cellvibrionales</taxon>
        <taxon>Cellvibrionaceae</taxon>
        <taxon>Exilibacterium</taxon>
    </lineage>
</organism>
<proteinExistence type="predicted"/>
<gene>
    <name evidence="7" type="ORF">FKG94_11280</name>
</gene>
<dbReference type="Pfam" id="PF03534">
    <property type="entry name" value="SpvB"/>
    <property type="match status" value="1"/>
</dbReference>
<keyword evidence="3" id="KW-0732">Signal</keyword>
<evidence type="ECO:0000259" key="6">
    <source>
        <dbReference type="Pfam" id="PF12256"/>
    </source>
</evidence>
<dbReference type="InterPro" id="IPR031325">
    <property type="entry name" value="RHS_repeat"/>
</dbReference>
<evidence type="ECO:0000256" key="5">
    <source>
        <dbReference type="SAM" id="Phobius"/>
    </source>
</evidence>
<keyword evidence="2" id="KW-0964">Secreted</keyword>
<keyword evidence="5" id="KW-0812">Transmembrane</keyword>
<dbReference type="Pfam" id="PF12256">
    <property type="entry name" value="TcdB_toxin_midN"/>
    <property type="match status" value="1"/>
</dbReference>
<dbReference type="InterPro" id="IPR013517">
    <property type="entry name" value="FG-GAP"/>
</dbReference>
<feature type="transmembrane region" description="Helical" evidence="5">
    <location>
        <begin position="1887"/>
        <end position="1911"/>
    </location>
</feature>
<evidence type="ECO:0000256" key="3">
    <source>
        <dbReference type="ARBA" id="ARBA00022729"/>
    </source>
</evidence>
<comment type="caution">
    <text evidence="7">The sequence shown here is derived from an EMBL/GenBank/DDBJ whole genome shotgun (WGS) entry which is preliminary data.</text>
</comment>
<dbReference type="InterPro" id="IPR028208">
    <property type="entry name" value="Effector_pro_NleD-like"/>
</dbReference>
<dbReference type="Gene3D" id="2.180.10.10">
    <property type="entry name" value="RHS repeat-associated core"/>
    <property type="match status" value="2"/>
</dbReference>
<dbReference type="InterPro" id="IPR022045">
    <property type="entry name" value="TcdB_toxin_mid/N"/>
</dbReference>
<dbReference type="EMBL" id="VHSG01000011">
    <property type="protein sequence ID" value="TQV79444.1"/>
    <property type="molecule type" value="Genomic_DNA"/>
</dbReference>
<dbReference type="Pfam" id="PF14891">
    <property type="entry name" value="Peptidase_M91"/>
    <property type="match status" value="1"/>
</dbReference>
<feature type="domain" description="Insecticide toxin TcdB middle/N-terminal" evidence="6">
    <location>
        <begin position="718"/>
        <end position="881"/>
    </location>
</feature>
<dbReference type="Proteomes" id="UP000319732">
    <property type="component" value="Unassembled WGS sequence"/>
</dbReference>
<dbReference type="PANTHER" id="PTHR32305">
    <property type="match status" value="1"/>
</dbReference>
<evidence type="ECO:0000313" key="7">
    <source>
        <dbReference type="EMBL" id="TQV79444.1"/>
    </source>
</evidence>
<dbReference type="PANTHER" id="PTHR32305:SF15">
    <property type="entry name" value="PROTEIN RHSA-RELATED"/>
    <property type="match status" value="1"/>
</dbReference>
<evidence type="ECO:0000256" key="1">
    <source>
        <dbReference type="ARBA" id="ARBA00004613"/>
    </source>
</evidence>
<evidence type="ECO:0000256" key="4">
    <source>
        <dbReference type="ARBA" id="ARBA00023026"/>
    </source>
</evidence>
<sequence length="2205" mass="240138">MKVQRLVLGMLVSQVFLAVGAVVSGTVKAEEIDALTAAATTSAPADLVGATTAGQFRVDESGAATYSMAVAAPVGTAGVTPQISLNYSSQQGNGLLGQGWSIGGLSTITRCRQTRVQDGRARAIGWNNDDRFCLDGQRLTLISGSYGSPGSRYKTEIDSYVTVTAVGGTAGHPAYFTVERKDGSVSHYGSTAASKVPGYSGHVFAWSTSQFADSVGNKMTFDYDIAGGHRITSINYAYGSGDFTNAVINFYYQAGIRPDARTAYIGGHPFILNKRLSHITVVNDGHEVRRYNIGYLPVDGAALQNTISKLAYIQECVDTACLAETRFSWTNDETGFASAGSSVRLSRQKDRTTAKYIPADINGDGVQDIVWLEPDWDIGETQFQDQHWYYALGDRRGNYGTPRLVYSNGQNGSEPFPWHMIDHNADGRADLAIYYDGQWRVFVSQFIDGAWALSRNAYSTSLGEKEVYFADINGDGLADAVTGDRILLLQRRPGVPDSSNRAYGYNQQLSYSLESSVPKPPDRVNYFNRTVYKEAHLFQGAGTPDFNGDGRVDLVAYRTVERFQRIDNKSESWTERHYWALVSTDNGFASFSFLGAIDQSVNYGLTGSDIIVADFNGDGLSDAFQRAGVTTGNTLPGPRLTDASLYISNGIEFNPPTRSTWHTSPSVVDYNGDGLLDIIDTSQFAGRPNFMYVKLGTGSDFAEAVTLGNVDGGLYASRQFLDIDGDGTLDHLMFENDRLHIYPGINASKTPRNAIQTITRGLGAETTISYKPLTDTDYYTQISAPTIYQRLNGPWDLPGDSHTLGKTSPVKELLAPIFVVGEFSTSTPSAGAVAGNTDQLAKSTVTYHYGEALVQAGGRGMLGFRTISSVDGRTGVESSNHYRQDFPFTGRLLRSVVRTNNGVVLSDSRNIWKMENWNDGSPVAPYRPYLATNSKDTYGFGIGSSLIQRVVTNNTYDSFGNLTGSEVQTQNGDGTVVEIKTTGNAYGTSLWEREKGRLSLSSVLTVRNGVGQARSSEYTYYQHGPLKGLLHTSVSDQLRPEYKLTTTYQYDALGNKTRVTQSGRDVESRYTRYEYDSLGRYINQTFNSLEHKIEDVVERNALGAPLTIKGLNGAVATREYDVLGREVYRGDNTGAWVRKEYSSCATVNCPVGGKIRIRETLSGGGWRATYMDMLNREIRNSGVGFDGTAIHVDTEYDSLSRVKRTSEPHAGSAQHWTEYEYDVLGRQVVVRLPGVAEPVRINYSGLAAITRNQRGYFKSERENALGDLVEVVDYNGSRITYDYDMYGNLIGTTQHGTRSDPQHVVVAIKNDYLGRKIEVNDPDKGVWTYGYNVFGELIRQTDAKGQTRLMTYDKLGRMKTRIDQRADGTVESNVVWNYDTAANSVGQLVSVEDTVSGYIRAYSYDAIGRRSTISTQLPGTLGVHYERVSYDSLGRTGKLFDAAGDGSWTGHAIEHQYNDHGYLRAVVDAFGSDVYYQVQAMDLRGNVTRSQRGNGVTTERYYTPDTGRLKDVRSALMAGVDRVQDHHYVWDDIGNLTRRENRSGNKNLVEDFSYDALDRLIESKVVGGETQTVVYNSLGNIMSKTGVGDYTYGDGSSSGAGPHAVTATSDGVHYSYDANGNMVSDTAVGDIGGRVLKYTTFDKPYEITKGDHKTEFQYGPDRARYVRIDTDRDNRVKTTRYIGNVEKITLPNGTQQVKRYLQGGVLITLELDSQSNETGAKTQYLYKDHLGSIDVITDAAGVVEQEMSFDAWGQRRDVVNWQSLDIAGLLSFDHSITTRGFTGHEMLDEVGLIHMNGRVYDARLGRFLQADPFVQFPDSTQSYNRYSYVLNGPLVYTDPSGYFSFKSAFKIFSAVVISVVTYGAASTWAAGALAGTSIGCSMTASTLIAGAIGGAAAGFVAGVSSAVFSGAGGSESLRAGFDAALYGGLANGIFGAIGSSYMDIGGKALAHAITGGVLNDLQGSKFSYGFLSAGLSKLANINNVMPNDATTYADTVRAVGAAIVGGTLSDATGGKFANGAITAAFGQIFNGNSEIENRAAARKGLQCFLAGCSSGSAPAVGRSEFTIGDKNFVAIGGTAADRARVQSDLGDIFGTPRGKQMLTQLESRRFLWFFKKDFNIDLTIKNNAYTSPGADTIYLDPNYSPIIQSTAGPITATARRIMAHELGHAVFSAEDDGFRQMNNIIQNENPIMNAFGLPSRTRFEK</sequence>
<keyword evidence="5" id="KW-0472">Membrane</keyword>